<dbReference type="EMBL" id="CM044706">
    <property type="protein sequence ID" value="KAI5660167.1"/>
    <property type="molecule type" value="Genomic_DNA"/>
</dbReference>
<reference evidence="2" key="1">
    <citation type="journal article" date="2023" name="Nat. Plants">
        <title>Single-cell RNA sequencing provides a high-resolution roadmap for understanding the multicellular compartmentation of specialized metabolism.</title>
        <authorList>
            <person name="Sun S."/>
            <person name="Shen X."/>
            <person name="Li Y."/>
            <person name="Li Y."/>
            <person name="Wang S."/>
            <person name="Li R."/>
            <person name="Zhang H."/>
            <person name="Shen G."/>
            <person name="Guo B."/>
            <person name="Wei J."/>
            <person name="Xu J."/>
            <person name="St-Pierre B."/>
            <person name="Chen S."/>
            <person name="Sun C."/>
        </authorList>
    </citation>
    <scope>NUCLEOTIDE SEQUENCE [LARGE SCALE GENOMIC DNA]</scope>
</reference>
<organism evidence="1 2">
    <name type="scientific">Catharanthus roseus</name>
    <name type="common">Madagascar periwinkle</name>
    <name type="synonym">Vinca rosea</name>
    <dbReference type="NCBI Taxonomy" id="4058"/>
    <lineage>
        <taxon>Eukaryota</taxon>
        <taxon>Viridiplantae</taxon>
        <taxon>Streptophyta</taxon>
        <taxon>Embryophyta</taxon>
        <taxon>Tracheophyta</taxon>
        <taxon>Spermatophyta</taxon>
        <taxon>Magnoliopsida</taxon>
        <taxon>eudicotyledons</taxon>
        <taxon>Gunneridae</taxon>
        <taxon>Pentapetalae</taxon>
        <taxon>asterids</taxon>
        <taxon>lamiids</taxon>
        <taxon>Gentianales</taxon>
        <taxon>Apocynaceae</taxon>
        <taxon>Rauvolfioideae</taxon>
        <taxon>Vinceae</taxon>
        <taxon>Catharanthinae</taxon>
        <taxon>Catharanthus</taxon>
    </lineage>
</organism>
<protein>
    <submittedName>
        <fullName evidence="1">Uncharacterized protein</fullName>
    </submittedName>
</protein>
<comment type="caution">
    <text evidence="1">The sequence shown here is derived from an EMBL/GenBank/DDBJ whole genome shotgun (WGS) entry which is preliminary data.</text>
</comment>
<gene>
    <name evidence="1" type="ORF">M9H77_28960</name>
</gene>
<sequence length="432" mass="48599">MGCCFRAAPSSPFPCLPPPPITTTLTTLRMGLCCSNGQTDSTSAQPRSHSRKWYNPQRKPSFPVADLSRHWVAADVYSPLQSQDKFTVVSYNILGDRNAFKHGDLYRNVPLIYLKWERRKRAICQELIGWDPDIICLQEVDKYYDLMMIMEKAGYAGSYKRRTGDYVDGCAIFWKTNKFHLLDGESIEFKQFGLRDNVAQLSVFEMCKDSSKRIIIGNIHVLYNPRRGEVKLGQIRSLASRAHLLSKKWGNAPVVLAGDYNSTPKSAIYKFLSTSELNVKLHDRRDLSGQKNCLPTQALGLRKENGSLFVSMDRFFRQGWTNEEVKTATGSADCNVVVHPLKLNSSYATAMGSTGTRDSSGEPLVTSYHSKFLGTVDYLWYSDGLIPTKVLDTLPVNVLRETGGLPCEKLGSDHLALVSEFAFCNMDQKQEQ</sequence>
<evidence type="ECO:0000313" key="1">
    <source>
        <dbReference type="EMBL" id="KAI5660167.1"/>
    </source>
</evidence>
<dbReference type="Proteomes" id="UP001060085">
    <property type="component" value="Linkage Group LG06"/>
</dbReference>
<name>A0ACC0AJG6_CATRO</name>
<keyword evidence="2" id="KW-1185">Reference proteome</keyword>
<evidence type="ECO:0000313" key="2">
    <source>
        <dbReference type="Proteomes" id="UP001060085"/>
    </source>
</evidence>
<proteinExistence type="predicted"/>
<accession>A0ACC0AJG6</accession>